<evidence type="ECO:0000256" key="1">
    <source>
        <dbReference type="SAM" id="Phobius"/>
    </source>
</evidence>
<keyword evidence="1" id="KW-0472">Membrane</keyword>
<keyword evidence="1" id="KW-0812">Transmembrane</keyword>
<proteinExistence type="predicted"/>
<dbReference type="PATRIC" id="fig|1423734.3.peg.1905"/>
<dbReference type="EMBL" id="AZGA01000018">
    <property type="protein sequence ID" value="KRM35034.1"/>
    <property type="molecule type" value="Genomic_DNA"/>
</dbReference>
<name>A0A0R1XYE3_9LACO</name>
<evidence type="ECO:0000313" key="2">
    <source>
        <dbReference type="EMBL" id="KRM35034.1"/>
    </source>
</evidence>
<accession>A0A0R1XYE3</accession>
<dbReference type="AlphaFoldDB" id="A0A0R1XYE3"/>
<dbReference type="STRING" id="1423734.FC83_GL001882"/>
<keyword evidence="3" id="KW-1185">Reference proteome</keyword>
<organism evidence="2 3">
    <name type="scientific">Agrilactobacillus composti DSM 18527 = JCM 14202</name>
    <dbReference type="NCBI Taxonomy" id="1423734"/>
    <lineage>
        <taxon>Bacteria</taxon>
        <taxon>Bacillati</taxon>
        <taxon>Bacillota</taxon>
        <taxon>Bacilli</taxon>
        <taxon>Lactobacillales</taxon>
        <taxon>Lactobacillaceae</taxon>
        <taxon>Agrilactobacillus</taxon>
    </lineage>
</organism>
<keyword evidence="1" id="KW-1133">Transmembrane helix</keyword>
<dbReference type="Proteomes" id="UP000051236">
    <property type="component" value="Unassembled WGS sequence"/>
</dbReference>
<evidence type="ECO:0000313" key="3">
    <source>
        <dbReference type="Proteomes" id="UP000051236"/>
    </source>
</evidence>
<dbReference type="InterPro" id="IPR010026">
    <property type="entry name" value="Phage_holin_LL-H"/>
</dbReference>
<feature type="transmembrane region" description="Helical" evidence="1">
    <location>
        <begin position="12"/>
        <end position="35"/>
    </location>
</feature>
<gene>
    <name evidence="2" type="ORF">FC83_GL001882</name>
</gene>
<protein>
    <recommendedName>
        <fullName evidence="4">Phage holin, LL-H family</fullName>
    </recommendedName>
</protein>
<comment type="caution">
    <text evidence="2">The sequence shown here is derived from an EMBL/GenBank/DDBJ whole genome shotgun (WGS) entry which is preliminary data.</text>
</comment>
<sequence>MKGGISLKISWYVIFYQVVLPIVILVISGYVIPLIRNFARAQKNLTKKQELNALADILDVVTKIANAQVIQTEARQTTGATGIDKKQVAVKGTKAQAQQLGLDIRKVDVASIVESVFSRNKQALHKNYAGKVPTLTQLKPLNAKR</sequence>
<reference evidence="2 3" key="1">
    <citation type="journal article" date="2015" name="Genome Announc.">
        <title>Expanding the biotechnology potential of lactobacilli through comparative genomics of 213 strains and associated genera.</title>
        <authorList>
            <person name="Sun Z."/>
            <person name="Harris H.M."/>
            <person name="McCann A."/>
            <person name="Guo C."/>
            <person name="Argimon S."/>
            <person name="Zhang W."/>
            <person name="Yang X."/>
            <person name="Jeffery I.B."/>
            <person name="Cooney J.C."/>
            <person name="Kagawa T.F."/>
            <person name="Liu W."/>
            <person name="Song Y."/>
            <person name="Salvetti E."/>
            <person name="Wrobel A."/>
            <person name="Rasinkangas P."/>
            <person name="Parkhill J."/>
            <person name="Rea M.C."/>
            <person name="O'Sullivan O."/>
            <person name="Ritari J."/>
            <person name="Douillard F.P."/>
            <person name="Paul Ross R."/>
            <person name="Yang R."/>
            <person name="Briner A.E."/>
            <person name="Felis G.E."/>
            <person name="de Vos W.M."/>
            <person name="Barrangou R."/>
            <person name="Klaenhammer T.R."/>
            <person name="Caufield P.W."/>
            <person name="Cui Y."/>
            <person name="Zhang H."/>
            <person name="O'Toole P.W."/>
        </authorList>
    </citation>
    <scope>NUCLEOTIDE SEQUENCE [LARGE SCALE GENOMIC DNA]</scope>
    <source>
        <strain evidence="2 3">DSM 18527</strain>
    </source>
</reference>
<dbReference type="Pfam" id="PF09682">
    <property type="entry name" value="Phage_holin_6_1"/>
    <property type="match status" value="1"/>
</dbReference>
<evidence type="ECO:0008006" key="4">
    <source>
        <dbReference type="Google" id="ProtNLM"/>
    </source>
</evidence>